<dbReference type="SUPFAM" id="SSF46689">
    <property type="entry name" value="Homeodomain-like"/>
    <property type="match status" value="1"/>
</dbReference>
<dbReference type="Pfam" id="PF03184">
    <property type="entry name" value="DDE_1"/>
    <property type="match status" value="1"/>
</dbReference>
<reference evidence="3" key="1">
    <citation type="submission" date="2021-02" db="EMBL/GenBank/DDBJ databases">
        <authorList>
            <person name="Nowell W R."/>
        </authorList>
    </citation>
    <scope>NUCLEOTIDE SEQUENCE</scope>
</reference>
<dbReference type="GO" id="GO:0003677">
    <property type="term" value="F:DNA binding"/>
    <property type="evidence" value="ECO:0007669"/>
    <property type="project" value="TreeGrafter"/>
</dbReference>
<feature type="region of interest" description="Disordered" evidence="1">
    <location>
        <begin position="592"/>
        <end position="612"/>
    </location>
</feature>
<evidence type="ECO:0000313" key="3">
    <source>
        <dbReference type="EMBL" id="CAF1533283.1"/>
    </source>
</evidence>
<dbReference type="Proteomes" id="UP000681722">
    <property type="component" value="Unassembled WGS sequence"/>
</dbReference>
<evidence type="ECO:0000313" key="4">
    <source>
        <dbReference type="EMBL" id="CAF4392783.1"/>
    </source>
</evidence>
<dbReference type="Proteomes" id="UP000663829">
    <property type="component" value="Unassembled WGS sequence"/>
</dbReference>
<dbReference type="EMBL" id="CAJNOQ010024999">
    <property type="protein sequence ID" value="CAF1533283.1"/>
    <property type="molecule type" value="Genomic_DNA"/>
</dbReference>
<dbReference type="EMBL" id="CAJOBC010090594">
    <property type="protein sequence ID" value="CAF4392783.1"/>
    <property type="molecule type" value="Genomic_DNA"/>
</dbReference>
<evidence type="ECO:0000313" key="5">
    <source>
        <dbReference type="Proteomes" id="UP000663829"/>
    </source>
</evidence>
<dbReference type="PANTHER" id="PTHR19303">
    <property type="entry name" value="TRANSPOSON"/>
    <property type="match status" value="1"/>
</dbReference>
<feature type="domain" description="DDE-1" evidence="2">
    <location>
        <begin position="208"/>
        <end position="350"/>
    </location>
</feature>
<dbReference type="Gene3D" id="1.10.10.60">
    <property type="entry name" value="Homeodomain-like"/>
    <property type="match status" value="1"/>
</dbReference>
<proteinExistence type="predicted"/>
<sequence length="683" mass="77382">MVRIYGRRKEQLYTDNDLNEAIKLINENKLNVIDAAEKYRIPQSTLYNRVSGVNGCGSPGRKTILSKQEESYLVHIIKKMQEYNHPMSNSDVIKLARFYMLELGKTVKENGPGKDWFYGFMERWSLEIKIMRSIKLERVRSNALPVCVLNSWFDKLSLILDKLELFNKPDHIFNCDESGFSDDPGTKSVVVKRETKFPNAVHGGSGKSQTTVLLCTSAAGRCLPPYILYKGKRLYNTWFPKKNYPGTMYNTNESRWMDESIFFDWFKKQFIKETKDIPRPLLLILDNHFSHISYCTTKLALDNQIHILALPPHTTSALQPLDVYTLKIVKTQWRKLLQDYYLKTKADNRAIPKDKILYSSNANNTKLPRALSTEYLVSSQNDTATTPAARTNISHVGFRMRRSPSAPSVLSETVTQKSSTTLHITTTTTVPVTSALSPLHMLPQRESLNLSTIGDTSSTSIASIYSTSSLTDDTNSSIQRAITASLDQYLKPTLVKNTKRKTMIERYTGESLTSIDALYCLKAKEVERERKKKKITNKPVAKRRKTKQTDNITLTDRGLCVAPALLSSSSIILSPQTQLLISGYYAEQPSTNTNMWPTSPPHSHTLESSLDQPSQNHTYVDLSSSHYGQQIAMLCCICSSTIVPSLTTYWNCTRCANVICFYCTQTTLHQLSVNFLCEFCELA</sequence>
<comment type="caution">
    <text evidence="3">The sequence shown here is derived from an EMBL/GenBank/DDBJ whole genome shotgun (WGS) entry which is preliminary data.</text>
</comment>
<name>A0A815VJY6_9BILA</name>
<dbReference type="InterPro" id="IPR009057">
    <property type="entry name" value="Homeodomain-like_sf"/>
</dbReference>
<dbReference type="OrthoDB" id="10035668at2759"/>
<dbReference type="GO" id="GO:0005634">
    <property type="term" value="C:nucleus"/>
    <property type="evidence" value="ECO:0007669"/>
    <property type="project" value="TreeGrafter"/>
</dbReference>
<dbReference type="AlphaFoldDB" id="A0A815VJY6"/>
<protein>
    <recommendedName>
        <fullName evidence="2">DDE-1 domain-containing protein</fullName>
    </recommendedName>
</protein>
<evidence type="ECO:0000259" key="2">
    <source>
        <dbReference type="Pfam" id="PF03184"/>
    </source>
</evidence>
<organism evidence="3 5">
    <name type="scientific">Didymodactylos carnosus</name>
    <dbReference type="NCBI Taxonomy" id="1234261"/>
    <lineage>
        <taxon>Eukaryota</taxon>
        <taxon>Metazoa</taxon>
        <taxon>Spiralia</taxon>
        <taxon>Gnathifera</taxon>
        <taxon>Rotifera</taxon>
        <taxon>Eurotatoria</taxon>
        <taxon>Bdelloidea</taxon>
        <taxon>Philodinida</taxon>
        <taxon>Philodinidae</taxon>
        <taxon>Didymodactylos</taxon>
    </lineage>
</organism>
<keyword evidence="5" id="KW-1185">Reference proteome</keyword>
<accession>A0A815VJY6</accession>
<evidence type="ECO:0000256" key="1">
    <source>
        <dbReference type="SAM" id="MobiDB-lite"/>
    </source>
</evidence>
<dbReference type="InterPro" id="IPR004875">
    <property type="entry name" value="DDE_SF_endonuclease_dom"/>
</dbReference>
<dbReference type="PANTHER" id="PTHR19303:SF74">
    <property type="entry name" value="POGO TRANSPOSABLE ELEMENT WITH KRAB DOMAIN"/>
    <property type="match status" value="1"/>
</dbReference>
<gene>
    <name evidence="3" type="ORF">GPM918_LOCUS38181</name>
    <name evidence="4" type="ORF">SRO942_LOCUS38986</name>
</gene>
<dbReference type="InterPro" id="IPR050863">
    <property type="entry name" value="CenT-Element_Derived"/>
</dbReference>